<protein>
    <recommendedName>
        <fullName evidence="1">Polyphenol oxidase C-terminal domain-containing protein</fullName>
    </recommendedName>
</protein>
<dbReference type="GO" id="GO:0004097">
    <property type="term" value="F:catechol oxidase activity"/>
    <property type="evidence" value="ECO:0007669"/>
    <property type="project" value="InterPro"/>
</dbReference>
<organism evidence="2 3">
    <name type="scientific">Heracleum sosnowskyi</name>
    <dbReference type="NCBI Taxonomy" id="360622"/>
    <lineage>
        <taxon>Eukaryota</taxon>
        <taxon>Viridiplantae</taxon>
        <taxon>Streptophyta</taxon>
        <taxon>Embryophyta</taxon>
        <taxon>Tracheophyta</taxon>
        <taxon>Spermatophyta</taxon>
        <taxon>Magnoliopsida</taxon>
        <taxon>eudicotyledons</taxon>
        <taxon>Gunneridae</taxon>
        <taxon>Pentapetalae</taxon>
        <taxon>asterids</taxon>
        <taxon>campanulids</taxon>
        <taxon>Apiales</taxon>
        <taxon>Apiaceae</taxon>
        <taxon>Apioideae</taxon>
        <taxon>apioid superclade</taxon>
        <taxon>Tordylieae</taxon>
        <taxon>Tordyliinae</taxon>
        <taxon>Heracleum</taxon>
    </lineage>
</organism>
<dbReference type="EMBL" id="JAUIZM010000012">
    <property type="protein sequence ID" value="KAK1353892.1"/>
    <property type="molecule type" value="Genomic_DNA"/>
</dbReference>
<reference evidence="2" key="1">
    <citation type="submission" date="2023-02" db="EMBL/GenBank/DDBJ databases">
        <title>Genome of toxic invasive species Heracleum sosnowskyi carries increased number of genes despite the absence of recent whole-genome duplications.</title>
        <authorList>
            <person name="Schelkunov M."/>
            <person name="Shtratnikova V."/>
            <person name="Makarenko M."/>
            <person name="Klepikova A."/>
            <person name="Omelchenko D."/>
            <person name="Novikova G."/>
            <person name="Obukhova E."/>
            <person name="Bogdanov V."/>
            <person name="Penin A."/>
            <person name="Logacheva M."/>
        </authorList>
    </citation>
    <scope>NUCLEOTIDE SEQUENCE</scope>
    <source>
        <strain evidence="2">Hsosn_3</strain>
        <tissue evidence="2">Leaf</tissue>
    </source>
</reference>
<dbReference type="Pfam" id="PF12143">
    <property type="entry name" value="PPO1_KFDV"/>
    <property type="match status" value="1"/>
</dbReference>
<gene>
    <name evidence="2" type="ORF">POM88_052257</name>
</gene>
<reference evidence="2" key="2">
    <citation type="submission" date="2023-05" db="EMBL/GenBank/DDBJ databases">
        <authorList>
            <person name="Schelkunov M.I."/>
        </authorList>
    </citation>
    <scope>NUCLEOTIDE SEQUENCE</scope>
    <source>
        <strain evidence="2">Hsosn_3</strain>
        <tissue evidence="2">Leaf</tissue>
    </source>
</reference>
<dbReference type="PANTHER" id="PTHR36608">
    <property type="entry name" value="POLYPHENOL OXIDASE C, CHLOROPLASTIC-LIKE"/>
    <property type="match status" value="1"/>
</dbReference>
<proteinExistence type="predicted"/>
<keyword evidence="3" id="KW-1185">Reference proteome</keyword>
<evidence type="ECO:0000313" key="3">
    <source>
        <dbReference type="Proteomes" id="UP001237642"/>
    </source>
</evidence>
<accession>A0AAD8GT60</accession>
<name>A0AAD8GT60_9APIA</name>
<dbReference type="InterPro" id="IPR022740">
    <property type="entry name" value="Polyphenol_oxidase_C"/>
</dbReference>
<dbReference type="AlphaFoldDB" id="A0AAD8GT60"/>
<comment type="caution">
    <text evidence="2">The sequence shown here is derived from an EMBL/GenBank/DDBJ whole genome shotgun (WGS) entry which is preliminary data.</text>
</comment>
<evidence type="ECO:0000313" key="2">
    <source>
        <dbReference type="EMBL" id="KAK1353892.1"/>
    </source>
</evidence>
<evidence type="ECO:0000259" key="1">
    <source>
        <dbReference type="Pfam" id="PF12143"/>
    </source>
</evidence>
<dbReference type="PANTHER" id="PTHR36608:SF1">
    <property type="entry name" value="POLYPHENOL OXIDASE C, CHLOROPLASTIC-LIKE"/>
    <property type="match status" value="1"/>
</dbReference>
<sequence length="226" mass="24745">MSMISSLQLPPTYAHISKTTKLNNYRKSISSLHMANQDYKTSSDPRSEKINTPSLSKIDRRDVLLGLAGGLYIATNTRLTNAATSNPAQVFPNADQVFPRVLDKFVKFTVPRPKKSRSKAEKEDEEEILVIDGIEYDGDEYIKFDVYINDEDEVESGPNNAEFAGAYSNVPSAKGSKKVKTKLSLGISELLEDLGAEDDEKLVVALVSRTGQGKVSIGSVNIVISA</sequence>
<feature type="domain" description="Polyphenol oxidase C-terminal" evidence="1">
    <location>
        <begin position="98"/>
        <end position="222"/>
    </location>
</feature>
<dbReference type="Proteomes" id="UP001237642">
    <property type="component" value="Unassembled WGS sequence"/>
</dbReference>